<accession>A0A6Y1WGV4</accession>
<evidence type="ECO:0000313" key="1">
    <source>
        <dbReference type="EMBL" id="HAB4102276.1"/>
    </source>
</evidence>
<organism evidence="1">
    <name type="scientific">Salmonella diarizonae</name>
    <dbReference type="NCBI Taxonomy" id="59204"/>
    <lineage>
        <taxon>Bacteria</taxon>
        <taxon>Pseudomonadati</taxon>
        <taxon>Pseudomonadota</taxon>
        <taxon>Gammaproteobacteria</taxon>
        <taxon>Enterobacterales</taxon>
        <taxon>Enterobacteriaceae</taxon>
        <taxon>Salmonella</taxon>
    </lineage>
</organism>
<comment type="caution">
    <text evidence="1">The sequence shown here is derived from an EMBL/GenBank/DDBJ whole genome shotgun (WGS) entry which is preliminary data.</text>
</comment>
<protein>
    <submittedName>
        <fullName evidence="1">Initiator Replication domain protein</fullName>
    </submittedName>
</protein>
<gene>
    <name evidence="1" type="ORF">GBY15_22055</name>
</gene>
<proteinExistence type="predicted"/>
<reference evidence="1" key="2">
    <citation type="submission" date="2019-10" db="EMBL/GenBank/DDBJ databases">
        <authorList>
            <consortium name="NCBI Pathogen Detection Project"/>
        </authorList>
    </citation>
    <scope>NUCLEOTIDE SEQUENCE</scope>
    <source>
        <strain evidence="1">Salmonella enterica</strain>
    </source>
</reference>
<sequence>MVHMLKFEYSLNEDTSISDEDAKFLEKFDKVISYKQKG</sequence>
<name>A0A6Y1WGV4_SALDZ</name>
<dbReference type="AlphaFoldDB" id="A0A6Y1WGV4"/>
<reference evidence="1" key="1">
    <citation type="journal article" date="2018" name="Genome Biol.">
        <title>SKESA: strategic k-mer extension for scrupulous assemblies.</title>
        <authorList>
            <person name="Souvorov A."/>
            <person name="Agarwala R."/>
            <person name="Lipman D.J."/>
        </authorList>
    </citation>
    <scope>NUCLEOTIDE SEQUENCE</scope>
    <source>
        <strain evidence="1">Salmonella enterica</strain>
    </source>
</reference>
<dbReference type="EMBL" id="DAAGQE010000072">
    <property type="protein sequence ID" value="HAB4102276.1"/>
    <property type="molecule type" value="Genomic_DNA"/>
</dbReference>